<sequence length="260" mass="27816">MCREDAGRHARPAPSVEEHEDILGRALTDNPIDDEVTRFLRSHPEIEGVEFLVSDTNGVLRGKWAPPQSLAKAASVGVNFPLSVFGLDVWGREVADTGLHVHTGDRDGFCRIAPGSLRIVPWARRPTAQAILTMQTEAGVPFLGDPRQQLRAAIERLAALGLRAVAAFELEFYLLDPASERSDGLPAVLCGAPGPSGCPSARTSTACRTCRPTATSSPRSAPRARCRACRSTPSSRKPRPASSRSISSIAPTPSPPPTTR</sequence>
<dbReference type="Gene3D" id="3.10.20.70">
    <property type="entry name" value="Glutamine synthetase, N-terminal domain"/>
    <property type="match status" value="1"/>
</dbReference>
<dbReference type="SUPFAM" id="SSF54368">
    <property type="entry name" value="Glutamine synthetase, N-terminal domain"/>
    <property type="match status" value="1"/>
</dbReference>
<evidence type="ECO:0000256" key="1">
    <source>
        <dbReference type="ARBA" id="ARBA00001946"/>
    </source>
</evidence>
<dbReference type="InterPro" id="IPR008146">
    <property type="entry name" value="Gln_synth_cat_dom"/>
</dbReference>
<reference evidence="6 7" key="1">
    <citation type="submission" date="2016-07" db="EMBL/GenBank/DDBJ databases">
        <title>Draft Genome Sequence of Methylobrevis pamukkalensis PK2.</title>
        <authorList>
            <person name="Vasilenko O.V."/>
            <person name="Doronina N.V."/>
            <person name="Shmareva M.N."/>
            <person name="Tarlachkov S.V."/>
            <person name="Mustakhimov I."/>
            <person name="Trotsenko Y.A."/>
        </authorList>
    </citation>
    <scope>NUCLEOTIDE SEQUENCE [LARGE SCALE GENOMIC DNA]</scope>
    <source>
        <strain evidence="6 7">PK2</strain>
    </source>
</reference>
<dbReference type="Pfam" id="PF00120">
    <property type="entry name" value="Gln-synt_C"/>
    <property type="match status" value="1"/>
</dbReference>
<dbReference type="PANTHER" id="PTHR43785:SF12">
    <property type="entry name" value="TYPE-1 GLUTAMINE SYNTHETASE 2"/>
    <property type="match status" value="1"/>
</dbReference>
<evidence type="ECO:0000256" key="3">
    <source>
        <dbReference type="RuleBase" id="RU000384"/>
    </source>
</evidence>
<protein>
    <submittedName>
        <fullName evidence="6">Gamma-glutamylputrescine synthetase PuuA</fullName>
        <ecNumber evidence="6">6.3.1.11</ecNumber>
    </submittedName>
</protein>
<name>A0A1E3H1E2_9HYPH</name>
<feature type="compositionally biased region" description="Low complexity" evidence="4">
    <location>
        <begin position="211"/>
        <end position="221"/>
    </location>
</feature>
<evidence type="ECO:0000256" key="4">
    <source>
        <dbReference type="SAM" id="MobiDB-lite"/>
    </source>
</evidence>
<feature type="region of interest" description="Disordered" evidence="4">
    <location>
        <begin position="196"/>
        <end position="260"/>
    </location>
</feature>
<comment type="similarity">
    <text evidence="3">Belongs to the glutamine synthetase family.</text>
</comment>
<dbReference type="InterPro" id="IPR036651">
    <property type="entry name" value="Gln_synt_N_sf"/>
</dbReference>
<evidence type="ECO:0000259" key="5">
    <source>
        <dbReference type="Pfam" id="PF00120"/>
    </source>
</evidence>
<proteinExistence type="inferred from homology"/>
<accession>A0A1E3H1E2</accession>
<dbReference type="GO" id="GO:0006542">
    <property type="term" value="P:glutamine biosynthetic process"/>
    <property type="evidence" value="ECO:0007669"/>
    <property type="project" value="InterPro"/>
</dbReference>
<dbReference type="Proteomes" id="UP000094622">
    <property type="component" value="Unassembled WGS sequence"/>
</dbReference>
<keyword evidence="7" id="KW-1185">Reference proteome</keyword>
<evidence type="ECO:0000313" key="7">
    <source>
        <dbReference type="Proteomes" id="UP000094622"/>
    </source>
</evidence>
<dbReference type="Gene3D" id="3.30.590.10">
    <property type="entry name" value="Glutamine synthetase/guanido kinase, catalytic domain"/>
    <property type="match status" value="1"/>
</dbReference>
<dbReference type="InterPro" id="IPR014746">
    <property type="entry name" value="Gln_synth/guanido_kin_cat_dom"/>
</dbReference>
<evidence type="ECO:0000256" key="2">
    <source>
        <dbReference type="ARBA" id="ARBA00022598"/>
    </source>
</evidence>
<dbReference type="SUPFAM" id="SSF55931">
    <property type="entry name" value="Glutamine synthetase/guanido kinase"/>
    <property type="match status" value="1"/>
</dbReference>
<dbReference type="GO" id="GO:0004356">
    <property type="term" value="F:glutamine synthetase activity"/>
    <property type="evidence" value="ECO:0007669"/>
    <property type="project" value="InterPro"/>
</dbReference>
<dbReference type="GO" id="GO:0034024">
    <property type="term" value="F:glutamate-putrescine ligase activity"/>
    <property type="evidence" value="ECO:0007669"/>
    <property type="project" value="UniProtKB-EC"/>
</dbReference>
<keyword evidence="2 6" id="KW-0436">Ligase</keyword>
<evidence type="ECO:0000313" key="6">
    <source>
        <dbReference type="EMBL" id="ODN69616.1"/>
    </source>
</evidence>
<dbReference type="AlphaFoldDB" id="A0A1E3H1E2"/>
<dbReference type="PANTHER" id="PTHR43785">
    <property type="entry name" value="GAMMA-GLUTAMYLPUTRESCINE SYNTHETASE"/>
    <property type="match status" value="1"/>
</dbReference>
<dbReference type="GO" id="GO:0006598">
    <property type="term" value="P:polyamine catabolic process"/>
    <property type="evidence" value="ECO:0007669"/>
    <property type="project" value="TreeGrafter"/>
</dbReference>
<organism evidence="6 7">
    <name type="scientific">Methylobrevis pamukkalensis</name>
    <dbReference type="NCBI Taxonomy" id="1439726"/>
    <lineage>
        <taxon>Bacteria</taxon>
        <taxon>Pseudomonadati</taxon>
        <taxon>Pseudomonadota</taxon>
        <taxon>Alphaproteobacteria</taxon>
        <taxon>Hyphomicrobiales</taxon>
        <taxon>Pleomorphomonadaceae</taxon>
        <taxon>Methylobrevis</taxon>
    </lineage>
</organism>
<dbReference type="EC" id="6.3.1.11" evidence="6"/>
<dbReference type="PATRIC" id="fig|1439726.3.peg.3229"/>
<dbReference type="EMBL" id="MCRJ01000082">
    <property type="protein sequence ID" value="ODN69616.1"/>
    <property type="molecule type" value="Genomic_DNA"/>
</dbReference>
<comment type="caution">
    <text evidence="6">The sequence shown here is derived from an EMBL/GenBank/DDBJ whole genome shotgun (WGS) entry which is preliminary data.</text>
</comment>
<gene>
    <name evidence="6" type="primary">puuA_4</name>
    <name evidence="6" type="ORF">A6302_03073</name>
</gene>
<comment type="cofactor">
    <cofactor evidence="1">
        <name>Mg(2+)</name>
        <dbReference type="ChEBI" id="CHEBI:18420"/>
    </cofactor>
</comment>
<feature type="compositionally biased region" description="Low complexity" evidence="4">
    <location>
        <begin position="229"/>
        <end position="251"/>
    </location>
</feature>
<feature type="domain" description="GS catalytic" evidence="5">
    <location>
        <begin position="144"/>
        <end position="181"/>
    </location>
</feature>